<name>W4HQ28_9RHOB</name>
<dbReference type="eggNOG" id="COG3576">
    <property type="taxonomic scope" value="Bacteria"/>
</dbReference>
<dbReference type="EMBL" id="AQQW01000002">
    <property type="protein sequence ID" value="ETW14221.1"/>
    <property type="molecule type" value="Genomic_DNA"/>
</dbReference>
<gene>
    <name evidence="1" type="ORF">ATO8_04986</name>
</gene>
<accession>W4HQ28</accession>
<comment type="caution">
    <text evidence="1">The sequence shown here is derived from an EMBL/GenBank/DDBJ whole genome shotgun (WGS) entry which is preliminary data.</text>
</comment>
<evidence type="ECO:0000313" key="1">
    <source>
        <dbReference type="EMBL" id="ETW14221.1"/>
    </source>
</evidence>
<reference evidence="1 2" key="1">
    <citation type="journal article" date="2014" name="Antonie Van Leeuwenhoek">
        <title>Roseivivax atlanticus sp. nov., isolated from surface seawater of the Atlantic Ocean.</title>
        <authorList>
            <person name="Li G."/>
            <person name="Lai Q."/>
            <person name="Liu X."/>
            <person name="Sun F."/>
            <person name="Shao Z."/>
        </authorList>
    </citation>
    <scope>NUCLEOTIDE SEQUENCE [LARGE SCALE GENOMIC DNA]</scope>
    <source>
        <strain evidence="1 2">22II-s10s</strain>
    </source>
</reference>
<dbReference type="RefSeq" id="WP_043842503.1">
    <property type="nucleotide sequence ID" value="NZ_AQQW01000002.1"/>
</dbReference>
<keyword evidence="2" id="KW-1185">Reference proteome</keyword>
<proteinExistence type="predicted"/>
<sequence>MSETSRANDLASEIEGWVDDTKKGVKNALPFLVIAAGDNEGRRSASFLEGPDGFSSSPNSRILALNEWLAEEDPLADSLASDRPVALLGIELATRSRDRLHERLTATTKLRKLSGALRCRGTGRFELLDQPQK</sequence>
<evidence type="ECO:0000313" key="2">
    <source>
        <dbReference type="Proteomes" id="UP000019063"/>
    </source>
</evidence>
<protein>
    <submittedName>
        <fullName evidence="1">Pyridoxamine 5'-phosphate oxidase-like FMN-binding protein</fullName>
    </submittedName>
</protein>
<organism evidence="1 2">
    <name type="scientific">Roseivivax marinus</name>
    <dbReference type="NCBI Taxonomy" id="1379903"/>
    <lineage>
        <taxon>Bacteria</taxon>
        <taxon>Pseudomonadati</taxon>
        <taxon>Pseudomonadota</taxon>
        <taxon>Alphaproteobacteria</taxon>
        <taxon>Rhodobacterales</taxon>
        <taxon>Roseobacteraceae</taxon>
        <taxon>Roseivivax</taxon>
    </lineage>
</organism>
<dbReference type="STRING" id="1379903.ATO8_04986"/>
<dbReference type="Proteomes" id="UP000019063">
    <property type="component" value="Unassembled WGS sequence"/>
</dbReference>
<dbReference type="AlphaFoldDB" id="W4HQ28"/>